<dbReference type="SUPFAM" id="SSF56349">
    <property type="entry name" value="DNA breaking-rejoining enzymes"/>
    <property type="match status" value="1"/>
</dbReference>
<dbReference type="RefSeq" id="WP_146870699.1">
    <property type="nucleotide sequence ID" value="NZ_VJWE01000011.1"/>
</dbReference>
<dbReference type="Gene3D" id="3.30.160.390">
    <property type="entry name" value="Integrase, DNA-binding domain"/>
    <property type="match status" value="1"/>
</dbReference>
<sequence length="447" mass="49687">MARPRKTDAPDLSDRVNLTVGVIERLTCPTGKQQAFMRDSEAPGLRVRVTAAGAKSFVYEAKLNRQTIRRTIGDVKLWSIEQARTEARRLAVVLDNGQDPRELERQQQADKAAAKTAATMQAVIVGEAWAAYVTERTPHWGDLHRKDHERLTRAGGETAKRGTRGRGVTIAGPLHPLLALPLRDLTPAVIEAWAAREAQTRPTAARLAWRLLKAFLGWCAEQQEYALVLPSTNPAKTKRAREALGKAKAKDDSLLKEQLPAWFAAVRSIGNPAVSAYLQTLLLTGARPGEVLAMRWDDLNTQWKGLTIRDKVEGERVIPLTPYVHSLLAALPRRNEWVFASTRNKDTAQTEPNHAHDKACKVAAIDGLTLHGLRRSFGTLSEWLEVPAGVVAQIQGHKPSATAEKHYRVRPLDLLRVHHERIEAWILEEAGVQFDTQAEPRKLHAVT</sequence>
<dbReference type="Proteomes" id="UP000321485">
    <property type="component" value="Unassembled WGS sequence"/>
</dbReference>
<keyword evidence="3" id="KW-0233">DNA recombination</keyword>
<evidence type="ECO:0000256" key="3">
    <source>
        <dbReference type="ARBA" id="ARBA00023172"/>
    </source>
</evidence>
<proteinExistence type="inferred from homology"/>
<organism evidence="5 6">
    <name type="scientific">Acidovorax delafieldii</name>
    <name type="common">Pseudomonas delafieldii</name>
    <dbReference type="NCBI Taxonomy" id="47920"/>
    <lineage>
        <taxon>Bacteria</taxon>
        <taxon>Pseudomonadati</taxon>
        <taxon>Pseudomonadota</taxon>
        <taxon>Betaproteobacteria</taxon>
        <taxon>Burkholderiales</taxon>
        <taxon>Comamonadaceae</taxon>
        <taxon>Acidovorax</taxon>
    </lineage>
</organism>
<dbReference type="InterPro" id="IPR002104">
    <property type="entry name" value="Integrase_catalytic"/>
</dbReference>
<dbReference type="PANTHER" id="PTHR30629:SF6">
    <property type="entry name" value="PROPHAGE INTEGRASE INTA-RELATED"/>
    <property type="match status" value="1"/>
</dbReference>
<dbReference type="GO" id="GO:0003677">
    <property type="term" value="F:DNA binding"/>
    <property type="evidence" value="ECO:0007669"/>
    <property type="project" value="InterPro"/>
</dbReference>
<dbReference type="InterPro" id="IPR011010">
    <property type="entry name" value="DNA_brk_join_enz"/>
</dbReference>
<dbReference type="InterPro" id="IPR050808">
    <property type="entry name" value="Phage_Integrase"/>
</dbReference>
<dbReference type="Pfam" id="PF00589">
    <property type="entry name" value="Phage_integrase"/>
    <property type="match status" value="1"/>
</dbReference>
<evidence type="ECO:0000313" key="6">
    <source>
        <dbReference type="Proteomes" id="UP000321485"/>
    </source>
</evidence>
<dbReference type="GO" id="GO:0006310">
    <property type="term" value="P:DNA recombination"/>
    <property type="evidence" value="ECO:0007669"/>
    <property type="project" value="UniProtKB-KW"/>
</dbReference>
<dbReference type="PROSITE" id="PS51898">
    <property type="entry name" value="TYR_RECOMBINASE"/>
    <property type="match status" value="1"/>
</dbReference>
<accession>A0A561XRG9</accession>
<dbReference type="Pfam" id="PF13356">
    <property type="entry name" value="Arm-DNA-bind_3"/>
    <property type="match status" value="1"/>
</dbReference>
<dbReference type="Gene3D" id="1.10.443.10">
    <property type="entry name" value="Intergrase catalytic core"/>
    <property type="match status" value="1"/>
</dbReference>
<dbReference type="InterPro" id="IPR013762">
    <property type="entry name" value="Integrase-like_cat_sf"/>
</dbReference>
<dbReference type="GO" id="GO:0015074">
    <property type="term" value="P:DNA integration"/>
    <property type="evidence" value="ECO:0007669"/>
    <property type="project" value="UniProtKB-KW"/>
</dbReference>
<evidence type="ECO:0000259" key="4">
    <source>
        <dbReference type="PROSITE" id="PS51898"/>
    </source>
</evidence>
<dbReference type="GeneID" id="51109627"/>
<evidence type="ECO:0000256" key="2">
    <source>
        <dbReference type="ARBA" id="ARBA00022908"/>
    </source>
</evidence>
<keyword evidence="2" id="KW-0229">DNA integration</keyword>
<dbReference type="EMBL" id="VJWE01000011">
    <property type="protein sequence ID" value="TWG38691.1"/>
    <property type="molecule type" value="Genomic_DNA"/>
</dbReference>
<dbReference type="AlphaFoldDB" id="A0A561XRG9"/>
<dbReference type="PANTHER" id="PTHR30629">
    <property type="entry name" value="PROPHAGE INTEGRASE"/>
    <property type="match status" value="1"/>
</dbReference>
<evidence type="ECO:0000256" key="1">
    <source>
        <dbReference type="ARBA" id="ARBA00008857"/>
    </source>
</evidence>
<reference evidence="5 6" key="1">
    <citation type="journal article" date="2015" name="Stand. Genomic Sci.">
        <title>Genomic Encyclopedia of Bacterial and Archaeal Type Strains, Phase III: the genomes of soil and plant-associated and newly described type strains.</title>
        <authorList>
            <person name="Whitman W.B."/>
            <person name="Woyke T."/>
            <person name="Klenk H.P."/>
            <person name="Zhou Y."/>
            <person name="Lilburn T.G."/>
            <person name="Beck B.J."/>
            <person name="De Vos P."/>
            <person name="Vandamme P."/>
            <person name="Eisen J.A."/>
            <person name="Garrity G."/>
            <person name="Hugenholtz P."/>
            <person name="Kyrpides N.C."/>
        </authorList>
    </citation>
    <scope>NUCLEOTIDE SEQUENCE [LARGE SCALE GENOMIC DNA]</scope>
    <source>
        <strain evidence="5 6">DSM 64</strain>
    </source>
</reference>
<feature type="domain" description="Tyr recombinase" evidence="4">
    <location>
        <begin position="249"/>
        <end position="420"/>
    </location>
</feature>
<dbReference type="InterPro" id="IPR038488">
    <property type="entry name" value="Integrase_DNA-bd_sf"/>
</dbReference>
<comment type="similarity">
    <text evidence="1">Belongs to the 'phage' integrase family.</text>
</comment>
<name>A0A561XRG9_ACIDE</name>
<dbReference type="InterPro" id="IPR025166">
    <property type="entry name" value="Integrase_DNA_bind_dom"/>
</dbReference>
<comment type="caution">
    <text evidence="5">The sequence shown here is derived from an EMBL/GenBank/DDBJ whole genome shotgun (WGS) entry which is preliminary data.</text>
</comment>
<gene>
    <name evidence="5" type="ORF">ATF69_0553</name>
</gene>
<protein>
    <submittedName>
        <fullName evidence="5">Site-specific recombinase XerD</fullName>
    </submittedName>
</protein>
<evidence type="ECO:0000313" key="5">
    <source>
        <dbReference type="EMBL" id="TWG38691.1"/>
    </source>
</evidence>